<evidence type="ECO:0000256" key="1">
    <source>
        <dbReference type="SAM" id="MobiDB-lite"/>
    </source>
</evidence>
<accession>A0ABN9U4A3</accession>
<evidence type="ECO:0000313" key="2">
    <source>
        <dbReference type="EMBL" id="CAK0853707.1"/>
    </source>
</evidence>
<dbReference type="Proteomes" id="UP001189429">
    <property type="component" value="Unassembled WGS sequence"/>
</dbReference>
<gene>
    <name evidence="2" type="ORF">PCOR1329_LOCUS45087</name>
</gene>
<organism evidence="2 3">
    <name type="scientific">Prorocentrum cordatum</name>
    <dbReference type="NCBI Taxonomy" id="2364126"/>
    <lineage>
        <taxon>Eukaryota</taxon>
        <taxon>Sar</taxon>
        <taxon>Alveolata</taxon>
        <taxon>Dinophyceae</taxon>
        <taxon>Prorocentrales</taxon>
        <taxon>Prorocentraceae</taxon>
        <taxon>Prorocentrum</taxon>
    </lineage>
</organism>
<feature type="compositionally biased region" description="Basic and acidic residues" evidence="1">
    <location>
        <begin position="28"/>
        <end position="37"/>
    </location>
</feature>
<comment type="caution">
    <text evidence="2">The sequence shown here is derived from an EMBL/GenBank/DDBJ whole genome shotgun (WGS) entry which is preliminary data.</text>
</comment>
<feature type="compositionally biased region" description="Basic and acidic residues" evidence="1">
    <location>
        <begin position="75"/>
        <end position="87"/>
    </location>
</feature>
<name>A0ABN9U4A3_9DINO</name>
<reference evidence="2" key="1">
    <citation type="submission" date="2023-10" db="EMBL/GenBank/DDBJ databases">
        <authorList>
            <person name="Chen Y."/>
            <person name="Shah S."/>
            <person name="Dougan E. K."/>
            <person name="Thang M."/>
            <person name="Chan C."/>
        </authorList>
    </citation>
    <scope>NUCLEOTIDE SEQUENCE [LARGE SCALE GENOMIC DNA]</scope>
</reference>
<protein>
    <submittedName>
        <fullName evidence="2">Uncharacterized protein</fullName>
    </submittedName>
</protein>
<keyword evidence="3" id="KW-1185">Reference proteome</keyword>
<evidence type="ECO:0000313" key="3">
    <source>
        <dbReference type="Proteomes" id="UP001189429"/>
    </source>
</evidence>
<sequence>MFAQAGLVRPLSGASARGELALGPQRRGLGDRSRSPELDDWLAQRTRAKLGDDAPLPTRSRQSRSVPPPKPISSPKREPDRAHDDSSISHPARPFVLEERDDRAWAEILADEQAQQDSIFEDINKEISHAA</sequence>
<dbReference type="EMBL" id="CAUYUJ010015418">
    <property type="protein sequence ID" value="CAK0853707.1"/>
    <property type="molecule type" value="Genomic_DNA"/>
</dbReference>
<proteinExistence type="predicted"/>
<feature type="region of interest" description="Disordered" evidence="1">
    <location>
        <begin position="1"/>
        <end position="96"/>
    </location>
</feature>